<dbReference type="Proteomes" id="UP000265566">
    <property type="component" value="Unassembled WGS sequence"/>
</dbReference>
<comment type="subcellular location">
    <subcellularLocation>
        <location evidence="1">Endomembrane system</location>
    </subcellularLocation>
</comment>
<dbReference type="EMBL" id="PSQE01000011">
    <property type="protein sequence ID" value="RHN38469.1"/>
    <property type="molecule type" value="Genomic_DNA"/>
</dbReference>
<dbReference type="Pfam" id="PF03552">
    <property type="entry name" value="Cellulose_synt"/>
    <property type="match status" value="1"/>
</dbReference>
<proteinExistence type="predicted"/>
<dbReference type="InterPro" id="IPR005150">
    <property type="entry name" value="Cellulose_synth"/>
</dbReference>
<dbReference type="EC" id="2.4.1.12" evidence="9"/>
<name>A0A396G9B9_MEDTR</name>
<evidence type="ECO:0000256" key="5">
    <source>
        <dbReference type="ARBA" id="ARBA00022989"/>
    </source>
</evidence>
<evidence type="ECO:0000256" key="3">
    <source>
        <dbReference type="ARBA" id="ARBA00022679"/>
    </source>
</evidence>
<gene>
    <name evidence="9" type="ORF">MtrunA17_Chr0c03g0490021</name>
</gene>
<dbReference type="Gramene" id="rna50704">
    <property type="protein sequence ID" value="RHN38469.1"/>
    <property type="gene ID" value="gene50704"/>
</dbReference>
<evidence type="ECO:0000256" key="4">
    <source>
        <dbReference type="ARBA" id="ARBA00022692"/>
    </source>
</evidence>
<organism evidence="9 10">
    <name type="scientific">Medicago truncatula</name>
    <name type="common">Barrel medic</name>
    <name type="synonym">Medicago tribuloides</name>
    <dbReference type="NCBI Taxonomy" id="3880"/>
    <lineage>
        <taxon>Eukaryota</taxon>
        <taxon>Viridiplantae</taxon>
        <taxon>Streptophyta</taxon>
        <taxon>Embryophyta</taxon>
        <taxon>Tracheophyta</taxon>
        <taxon>Spermatophyta</taxon>
        <taxon>Magnoliopsida</taxon>
        <taxon>eudicotyledons</taxon>
        <taxon>Gunneridae</taxon>
        <taxon>Pentapetalae</taxon>
        <taxon>rosids</taxon>
        <taxon>fabids</taxon>
        <taxon>Fabales</taxon>
        <taxon>Fabaceae</taxon>
        <taxon>Papilionoideae</taxon>
        <taxon>50 kb inversion clade</taxon>
        <taxon>NPAAA clade</taxon>
        <taxon>Hologalegina</taxon>
        <taxon>IRL clade</taxon>
        <taxon>Trifolieae</taxon>
        <taxon>Medicago</taxon>
    </lineage>
</organism>
<dbReference type="GO" id="GO:0012505">
    <property type="term" value="C:endomembrane system"/>
    <property type="evidence" value="ECO:0007669"/>
    <property type="project" value="UniProtKB-SubCell"/>
</dbReference>
<comment type="caution">
    <text evidence="9">The sequence shown here is derived from an EMBL/GenBank/DDBJ whole genome shotgun (WGS) entry which is preliminary data.</text>
</comment>
<accession>A0A396G9B9</accession>
<dbReference type="GO" id="GO:0071555">
    <property type="term" value="P:cell wall organization"/>
    <property type="evidence" value="ECO:0007669"/>
    <property type="project" value="UniProtKB-KW"/>
</dbReference>
<feature type="transmembrane region" description="Helical" evidence="8">
    <location>
        <begin position="98"/>
        <end position="117"/>
    </location>
</feature>
<dbReference type="GO" id="GO:0016760">
    <property type="term" value="F:cellulose synthase (UDP-forming) activity"/>
    <property type="evidence" value="ECO:0007669"/>
    <property type="project" value="UniProtKB-EC"/>
</dbReference>
<keyword evidence="7" id="KW-0961">Cell wall biogenesis/degradation</keyword>
<evidence type="ECO:0000256" key="1">
    <source>
        <dbReference type="ARBA" id="ARBA00004308"/>
    </source>
</evidence>
<evidence type="ECO:0000256" key="8">
    <source>
        <dbReference type="SAM" id="Phobius"/>
    </source>
</evidence>
<evidence type="ECO:0000256" key="6">
    <source>
        <dbReference type="ARBA" id="ARBA00023136"/>
    </source>
</evidence>
<dbReference type="GO" id="GO:0030244">
    <property type="term" value="P:cellulose biosynthetic process"/>
    <property type="evidence" value="ECO:0007669"/>
    <property type="project" value="InterPro"/>
</dbReference>
<evidence type="ECO:0000313" key="9">
    <source>
        <dbReference type="EMBL" id="RHN38469.1"/>
    </source>
</evidence>
<keyword evidence="6 8" id="KW-0472">Membrane</keyword>
<evidence type="ECO:0000256" key="7">
    <source>
        <dbReference type="ARBA" id="ARBA00023316"/>
    </source>
</evidence>
<reference evidence="10" key="1">
    <citation type="journal article" date="2018" name="Nat. Plants">
        <title>Whole-genome landscape of Medicago truncatula symbiotic genes.</title>
        <authorList>
            <person name="Pecrix Y."/>
            <person name="Staton S.E."/>
            <person name="Sallet E."/>
            <person name="Lelandais-Briere C."/>
            <person name="Moreau S."/>
            <person name="Carrere S."/>
            <person name="Blein T."/>
            <person name="Jardinaud M.F."/>
            <person name="Latrasse D."/>
            <person name="Zouine M."/>
            <person name="Zahm M."/>
            <person name="Kreplak J."/>
            <person name="Mayjonade B."/>
            <person name="Satge C."/>
            <person name="Perez M."/>
            <person name="Cauet S."/>
            <person name="Marande W."/>
            <person name="Chantry-Darmon C."/>
            <person name="Lopez-Roques C."/>
            <person name="Bouchez O."/>
            <person name="Berard A."/>
            <person name="Debelle F."/>
            <person name="Munos S."/>
            <person name="Bendahmane A."/>
            <person name="Berges H."/>
            <person name="Niebel A."/>
            <person name="Buitink J."/>
            <person name="Frugier F."/>
            <person name="Benhamed M."/>
            <person name="Crespi M."/>
            <person name="Gouzy J."/>
            <person name="Gamas P."/>
        </authorList>
    </citation>
    <scope>NUCLEOTIDE SEQUENCE [LARGE SCALE GENOMIC DNA]</scope>
    <source>
        <strain evidence="10">cv. Jemalong A17</strain>
    </source>
</reference>
<dbReference type="PANTHER" id="PTHR13301">
    <property type="entry name" value="X-BOX TRANSCRIPTION FACTOR-RELATED"/>
    <property type="match status" value="1"/>
</dbReference>
<sequence length="141" mass="16292">MRWSGVGIDEWWRNEQFWVIDGVLAHLFAVFQDQLKVVFRIDTNFTFTLKASDENGGSAELYLFKWTTLLNPPKTLLIINLVEVIACISYAINNGYQSLGLLFGKLFFVFWVIIRLYPFLKGPTEYHSSPKKNQSSYGKCP</sequence>
<evidence type="ECO:0000256" key="2">
    <source>
        <dbReference type="ARBA" id="ARBA00022676"/>
    </source>
</evidence>
<dbReference type="GO" id="GO:0016020">
    <property type="term" value="C:membrane"/>
    <property type="evidence" value="ECO:0007669"/>
    <property type="project" value="InterPro"/>
</dbReference>
<keyword evidence="2 9" id="KW-0328">Glycosyltransferase</keyword>
<keyword evidence="3 9" id="KW-0808">Transferase</keyword>
<keyword evidence="5 8" id="KW-1133">Transmembrane helix</keyword>
<dbReference type="AlphaFoldDB" id="A0A396G9B9"/>
<protein>
    <submittedName>
        <fullName evidence="9">Putative cellulose synthase (UDP-forming)</fullName>
        <ecNumber evidence="9">2.4.1.12</ecNumber>
    </submittedName>
</protein>
<evidence type="ECO:0000313" key="10">
    <source>
        <dbReference type="Proteomes" id="UP000265566"/>
    </source>
</evidence>
<keyword evidence="4 8" id="KW-0812">Transmembrane</keyword>